<dbReference type="AlphaFoldDB" id="A0A6C0KYP8"/>
<evidence type="ECO:0000256" key="1">
    <source>
        <dbReference type="SAM" id="Phobius"/>
    </source>
</evidence>
<keyword evidence="1" id="KW-0472">Membrane</keyword>
<proteinExistence type="predicted"/>
<reference evidence="2" key="1">
    <citation type="journal article" date="2020" name="Nature">
        <title>Giant virus diversity and host interactions through global metagenomics.</title>
        <authorList>
            <person name="Schulz F."/>
            <person name="Roux S."/>
            <person name="Paez-Espino D."/>
            <person name="Jungbluth S."/>
            <person name="Walsh D.A."/>
            <person name="Denef V.J."/>
            <person name="McMahon K.D."/>
            <person name="Konstantinidis K.T."/>
            <person name="Eloe-Fadrosh E.A."/>
            <person name="Kyrpides N.C."/>
            <person name="Woyke T."/>
        </authorList>
    </citation>
    <scope>NUCLEOTIDE SEQUENCE</scope>
    <source>
        <strain evidence="2">GVMAG-S-ERX555907-63</strain>
    </source>
</reference>
<protein>
    <submittedName>
        <fullName evidence="2">Uncharacterized protein</fullName>
    </submittedName>
</protein>
<accession>A0A6C0KYP8</accession>
<keyword evidence="1" id="KW-1133">Transmembrane helix</keyword>
<keyword evidence="1" id="KW-0812">Transmembrane</keyword>
<feature type="transmembrane region" description="Helical" evidence="1">
    <location>
        <begin position="60"/>
        <end position="83"/>
    </location>
</feature>
<organism evidence="2">
    <name type="scientific">viral metagenome</name>
    <dbReference type="NCBI Taxonomy" id="1070528"/>
    <lineage>
        <taxon>unclassified sequences</taxon>
        <taxon>metagenomes</taxon>
        <taxon>organismal metagenomes</taxon>
    </lineage>
</organism>
<feature type="transmembrane region" description="Helical" evidence="1">
    <location>
        <begin position="28"/>
        <end position="48"/>
    </location>
</feature>
<sequence length="117" mass="13461">MNLSKKIEIIIEKIYFVLLIIMNVQQKLIATFVTAGILIAISISIQYIDAENLNKDMIKYVIGGLLLLTWIFFVFISDLYMIIGQLSKRVDAYQSQLHSKIMKRYVEAENQCGKQIA</sequence>
<dbReference type="EMBL" id="MN741023">
    <property type="protein sequence ID" value="QHU23102.1"/>
    <property type="molecule type" value="Genomic_DNA"/>
</dbReference>
<evidence type="ECO:0000313" key="2">
    <source>
        <dbReference type="EMBL" id="QHU23102.1"/>
    </source>
</evidence>
<name>A0A6C0KYP8_9ZZZZ</name>